<dbReference type="Proteomes" id="UP000594459">
    <property type="component" value="Chromosome"/>
</dbReference>
<name>A0A7S8F2X1_9SPHN</name>
<dbReference type="AlphaFoldDB" id="A0A7S8F2X1"/>
<evidence type="ECO:0008006" key="3">
    <source>
        <dbReference type="Google" id="ProtNLM"/>
    </source>
</evidence>
<evidence type="ECO:0000313" key="2">
    <source>
        <dbReference type="Proteomes" id="UP000594459"/>
    </source>
</evidence>
<reference evidence="1 2" key="1">
    <citation type="submission" date="2020-11" db="EMBL/GenBank/DDBJ databases">
        <title>The genome sequence of Erythrobacter sp. 6D36.</title>
        <authorList>
            <person name="Liu Y."/>
        </authorList>
    </citation>
    <scope>NUCLEOTIDE SEQUENCE [LARGE SCALE GENOMIC DNA]</scope>
    <source>
        <strain evidence="1 2">6D36</strain>
    </source>
</reference>
<protein>
    <recommendedName>
        <fullName evidence="3">DUF1579 domain-containing protein</fullName>
    </recommendedName>
</protein>
<dbReference type="KEGG" id="qso:IRL76_09750"/>
<dbReference type="EMBL" id="CP064654">
    <property type="protein sequence ID" value="QPC98157.1"/>
    <property type="molecule type" value="Genomic_DNA"/>
</dbReference>
<keyword evidence="2" id="KW-1185">Reference proteome</keyword>
<dbReference type="RefSeq" id="WP_200981164.1">
    <property type="nucleotide sequence ID" value="NZ_CP064654.1"/>
</dbReference>
<organism evidence="1 2">
    <name type="scientific">Qipengyuania soli</name>
    <dbReference type="NCBI Taxonomy" id="2782568"/>
    <lineage>
        <taxon>Bacteria</taxon>
        <taxon>Pseudomonadati</taxon>
        <taxon>Pseudomonadota</taxon>
        <taxon>Alphaproteobacteria</taxon>
        <taxon>Sphingomonadales</taxon>
        <taxon>Erythrobacteraceae</taxon>
        <taxon>Qipengyuania</taxon>
    </lineage>
</organism>
<sequence length="161" mass="17915">MVGIFVLATAALSGQAETTSTHPQEVEQRLSHLVGDWTIAGEEATYRETCEWYANRSFVVCSSSDSSDGSKSQSVLGYSSIEARYTYQNFGSGGTSNTRFGYPLGEDGLVYTLERKNSAGYVRVTTFVTPQSDGRLHFREERSVNGSPWTETANFYYVRRK</sequence>
<proteinExistence type="predicted"/>
<accession>A0A7S8F2X1</accession>
<evidence type="ECO:0000313" key="1">
    <source>
        <dbReference type="EMBL" id="QPC98157.1"/>
    </source>
</evidence>
<gene>
    <name evidence="1" type="ORF">IRL76_09750</name>
</gene>